<sequence length="73" mass="8707">MEEDELLYEFKQGPYDVLEFEVREKDEKAVIEINGGDLGRLPIENLKTIDELRNALDEIERVIEEKERRKEDL</sequence>
<evidence type="ECO:0000313" key="3">
    <source>
        <dbReference type="Proteomes" id="UP000377803"/>
    </source>
</evidence>
<evidence type="ECO:0000256" key="1">
    <source>
        <dbReference type="SAM" id="Coils"/>
    </source>
</evidence>
<dbReference type="Proteomes" id="UP000377803">
    <property type="component" value="Chromosome"/>
</dbReference>
<dbReference type="RefSeq" id="WP_153550768.1">
    <property type="nucleotide sequence ID" value="NZ_CP040089.1"/>
</dbReference>
<reference evidence="3" key="1">
    <citation type="submission" date="2019-05" db="EMBL/GenBank/DDBJ databases">
        <title>Candidatus Nanohalobium constans, a novel model system to study the DPANN nano-sized archaea: genomic and physiological characterization of a nanoarchaeon co-cultured with its chitinotrophic host.</title>
        <authorList>
            <person name="La Cono V."/>
            <person name="Arcadi E."/>
            <person name="Crisafi F."/>
            <person name="Denaro R."/>
            <person name="La Spada G."/>
            <person name="Messina E."/>
            <person name="Smedile F."/>
            <person name="Toshchakov S.V."/>
            <person name="Shevchenko M.A."/>
            <person name="Golyshin P.N."/>
            <person name="Golyshina O.V."/>
            <person name="Ferrer M."/>
            <person name="Rohde M."/>
            <person name="Mushegian A."/>
            <person name="Sorokin D.Y."/>
            <person name="Giuliano L."/>
            <person name="Yakimov M.M."/>
        </authorList>
    </citation>
    <scope>NUCLEOTIDE SEQUENCE [LARGE SCALE GENOMIC DNA]</scope>
    <source>
        <strain evidence="3">LC1Nh</strain>
    </source>
</reference>
<dbReference type="AlphaFoldDB" id="A0A5Q0UIQ9"/>
<feature type="coiled-coil region" evidence="1">
    <location>
        <begin position="45"/>
        <end position="72"/>
    </location>
</feature>
<dbReference type="KEGG" id="ncon:LC1Nh_1153"/>
<accession>A0A5Q0UIQ9</accession>
<evidence type="ECO:0000313" key="2">
    <source>
        <dbReference type="EMBL" id="QGA81020.1"/>
    </source>
</evidence>
<keyword evidence="1" id="KW-0175">Coiled coil</keyword>
<dbReference type="EMBL" id="CP040089">
    <property type="protein sequence ID" value="QGA81020.1"/>
    <property type="molecule type" value="Genomic_DNA"/>
</dbReference>
<gene>
    <name evidence="2" type="ORF">LC1Nh_1153</name>
</gene>
<organism evidence="2 3">
    <name type="scientific">Candidatus Nanohalobium constans</name>
    <dbReference type="NCBI Taxonomy" id="2565781"/>
    <lineage>
        <taxon>Archaea</taxon>
        <taxon>Candidatus Nanohalarchaeota</taxon>
        <taxon>Candidatus Nanohalobia</taxon>
        <taxon>Candidatus Nanohalobiales</taxon>
        <taxon>Candidatus Nanohalobiaceae</taxon>
        <taxon>Candidatus Nanohalobium</taxon>
    </lineage>
</organism>
<keyword evidence="3" id="KW-1185">Reference proteome</keyword>
<proteinExistence type="predicted"/>
<protein>
    <submittedName>
        <fullName evidence="2">Uncharacterized protein</fullName>
    </submittedName>
</protein>
<name>A0A5Q0UIQ9_9ARCH</name>
<dbReference type="GeneID" id="42365551"/>